<dbReference type="GeneID" id="74902813"/>
<evidence type="ECO:0000313" key="2">
    <source>
        <dbReference type="EMBL" id="MBA4505339.1"/>
    </source>
</evidence>
<reference evidence="2 3" key="1">
    <citation type="submission" date="2020-07" db="EMBL/GenBank/DDBJ databases">
        <authorList>
            <person name="Khare M."/>
        </authorList>
    </citation>
    <scope>NUCLEOTIDE SEQUENCE [LARGE SCALE GENOMIC DNA]</scope>
    <source>
        <strain evidence="2 3">P8776</strain>
    </source>
</reference>
<feature type="region of interest" description="Disordered" evidence="1">
    <location>
        <begin position="40"/>
        <end position="64"/>
    </location>
</feature>
<name>A0A838WTX8_9CORY</name>
<gene>
    <name evidence="2" type="ORF">H0H28_08415</name>
</gene>
<dbReference type="RefSeq" id="WP_144318441.1">
    <property type="nucleotide sequence ID" value="NZ_CP038157.1"/>
</dbReference>
<accession>A0A838WTX8</accession>
<evidence type="ECO:0000313" key="3">
    <source>
        <dbReference type="Proteomes" id="UP000580709"/>
    </source>
</evidence>
<dbReference type="Proteomes" id="UP000580709">
    <property type="component" value="Unassembled WGS sequence"/>
</dbReference>
<comment type="caution">
    <text evidence="2">The sequence shown here is derived from an EMBL/GenBank/DDBJ whole genome shotgun (WGS) entry which is preliminary data.</text>
</comment>
<sequence>MSAAPKPNAVQQLTGAVNNRVLTYAQVRYPALAGSVVRSITSGGSKKKKATNTGSQGDVVNQAAPHGRYAPQGNGRTNGIVAAQAAAAPLPR</sequence>
<proteinExistence type="predicted"/>
<dbReference type="EMBL" id="JACEOR010000353">
    <property type="protein sequence ID" value="MBA4505339.1"/>
    <property type="molecule type" value="Genomic_DNA"/>
</dbReference>
<dbReference type="AlphaFoldDB" id="A0A838WTX8"/>
<keyword evidence="3" id="KW-1185">Reference proteome</keyword>
<organism evidence="2 3">
    <name type="scientific">Corynebacterium sanguinis</name>
    <dbReference type="NCBI Taxonomy" id="2594913"/>
    <lineage>
        <taxon>Bacteria</taxon>
        <taxon>Bacillati</taxon>
        <taxon>Actinomycetota</taxon>
        <taxon>Actinomycetes</taxon>
        <taxon>Mycobacteriales</taxon>
        <taxon>Corynebacteriaceae</taxon>
        <taxon>Corynebacterium</taxon>
    </lineage>
</organism>
<protein>
    <submittedName>
        <fullName evidence="2">Uncharacterized protein</fullName>
    </submittedName>
</protein>
<evidence type="ECO:0000256" key="1">
    <source>
        <dbReference type="SAM" id="MobiDB-lite"/>
    </source>
</evidence>